<dbReference type="EMBL" id="CP091958">
    <property type="protein sequence ID" value="UOG58687.1"/>
    <property type="molecule type" value="Genomic_DNA"/>
</dbReference>
<dbReference type="Gene3D" id="3.40.50.300">
    <property type="entry name" value="P-loop containing nucleotide triphosphate hydrolases"/>
    <property type="match status" value="1"/>
</dbReference>
<evidence type="ECO:0000256" key="8">
    <source>
        <dbReference type="ARBA" id="ARBA00012016"/>
    </source>
</evidence>
<evidence type="ECO:0000313" key="20">
    <source>
        <dbReference type="EMBL" id="UOG58687.1"/>
    </source>
</evidence>
<evidence type="ECO:0000256" key="1">
    <source>
        <dbReference type="ARBA" id="ARBA00000312"/>
    </source>
</evidence>
<dbReference type="InterPro" id="IPR027417">
    <property type="entry name" value="P-loop_NTPase"/>
</dbReference>
<evidence type="ECO:0000256" key="5">
    <source>
        <dbReference type="ARBA" id="ARBA00004692"/>
    </source>
</evidence>
<feature type="binding site" evidence="19">
    <location>
        <position position="86"/>
    </location>
    <ligand>
        <name>GTP</name>
        <dbReference type="ChEBI" id="CHEBI:37565"/>
    </ligand>
</feature>
<dbReference type="InterPro" id="IPR003203">
    <property type="entry name" value="CobU/CobP"/>
</dbReference>
<keyword evidence="20" id="KW-0548">Nucleotidyltransferase</keyword>
<comment type="catalytic activity">
    <reaction evidence="1">
        <text>adenosylcob(III)inamide + ATP = adenosylcob(III)inamide phosphate + ADP + H(+)</text>
        <dbReference type="Rhea" id="RHEA:15769"/>
        <dbReference type="ChEBI" id="CHEBI:2480"/>
        <dbReference type="ChEBI" id="CHEBI:15378"/>
        <dbReference type="ChEBI" id="CHEBI:30616"/>
        <dbReference type="ChEBI" id="CHEBI:58502"/>
        <dbReference type="ChEBI" id="CHEBI:456216"/>
        <dbReference type="EC" id="2.7.1.156"/>
    </reaction>
</comment>
<dbReference type="GO" id="GO:0009236">
    <property type="term" value="P:cobalamin biosynthetic process"/>
    <property type="evidence" value="ECO:0007669"/>
    <property type="project" value="UniProtKB-KW"/>
</dbReference>
<dbReference type="PANTHER" id="PTHR34848">
    <property type="match status" value="1"/>
</dbReference>
<feature type="binding site" evidence="19">
    <location>
        <begin position="51"/>
        <end position="54"/>
    </location>
    <ligand>
        <name>GTP</name>
        <dbReference type="ChEBI" id="CHEBI:37565"/>
    </ligand>
</feature>
<evidence type="ECO:0000313" key="21">
    <source>
        <dbReference type="Proteomes" id="UP000829829"/>
    </source>
</evidence>
<proteinExistence type="inferred from homology"/>
<dbReference type="EC" id="2.7.7.62" evidence="9"/>
<evidence type="ECO:0000256" key="13">
    <source>
        <dbReference type="ARBA" id="ARBA00022777"/>
    </source>
</evidence>
<dbReference type="GO" id="GO:0005525">
    <property type="term" value="F:GTP binding"/>
    <property type="evidence" value="ECO:0007669"/>
    <property type="project" value="UniProtKB-KW"/>
</dbReference>
<evidence type="ECO:0000256" key="17">
    <source>
        <dbReference type="ARBA" id="ARBA00030571"/>
    </source>
</evidence>
<feature type="active site" description="GMP-histidine intermediate" evidence="18">
    <location>
        <position position="50"/>
    </location>
</feature>
<protein>
    <recommendedName>
        <fullName evidence="16">Adenosylcobinamide kinase</fullName>
        <ecNumber evidence="8">2.7.1.156</ecNumber>
        <ecNumber evidence="9">2.7.7.62</ecNumber>
    </recommendedName>
    <alternativeName>
        <fullName evidence="17">Adenosylcobinamide-phosphate guanylyltransferase</fullName>
    </alternativeName>
</protein>
<evidence type="ECO:0000256" key="18">
    <source>
        <dbReference type="PIRSR" id="PIRSR006135-1"/>
    </source>
</evidence>
<evidence type="ECO:0000256" key="7">
    <source>
        <dbReference type="ARBA" id="ARBA00007490"/>
    </source>
</evidence>
<keyword evidence="13 20" id="KW-0418">Kinase</keyword>
<dbReference type="GO" id="GO:0043752">
    <property type="term" value="F:adenosylcobinamide kinase activity"/>
    <property type="evidence" value="ECO:0007669"/>
    <property type="project" value="UniProtKB-EC"/>
</dbReference>
<evidence type="ECO:0000256" key="6">
    <source>
        <dbReference type="ARBA" id="ARBA00005159"/>
    </source>
</evidence>
<dbReference type="Proteomes" id="UP000829829">
    <property type="component" value="Chromosome 2"/>
</dbReference>
<keyword evidence="14" id="KW-0067">ATP-binding</keyword>
<keyword evidence="10" id="KW-0169">Cobalamin biosynthesis</keyword>
<name>A0AAE9GK47_9LEPT</name>
<evidence type="ECO:0000256" key="4">
    <source>
        <dbReference type="ARBA" id="ARBA00003889"/>
    </source>
</evidence>
<comment type="pathway">
    <text evidence="6">Cofactor biosynthesis; adenosylcobalamin biosynthesis; adenosylcobalamin from cob(II)yrinate a,c-diamide: step 5/7.</text>
</comment>
<dbReference type="PANTHER" id="PTHR34848:SF1">
    <property type="entry name" value="BIFUNCTIONAL ADENOSYLCOBALAMIN BIOSYNTHESIS PROTEIN COBU"/>
    <property type="match status" value="1"/>
</dbReference>
<dbReference type="EC" id="2.7.1.156" evidence="8"/>
<dbReference type="AlphaFoldDB" id="A0AAE9GK47"/>
<evidence type="ECO:0000256" key="12">
    <source>
        <dbReference type="ARBA" id="ARBA00022741"/>
    </source>
</evidence>
<dbReference type="SUPFAM" id="SSF52540">
    <property type="entry name" value="P-loop containing nucleoside triphosphate hydrolases"/>
    <property type="match status" value="1"/>
</dbReference>
<dbReference type="NCBIfam" id="NF004469">
    <property type="entry name" value="PRK05800.1"/>
    <property type="match status" value="1"/>
</dbReference>
<comment type="catalytic activity">
    <reaction evidence="3">
        <text>adenosylcob(III)inamide + GTP = adenosylcob(III)inamide phosphate + GDP + H(+)</text>
        <dbReference type="Rhea" id="RHEA:15765"/>
        <dbReference type="ChEBI" id="CHEBI:2480"/>
        <dbReference type="ChEBI" id="CHEBI:15378"/>
        <dbReference type="ChEBI" id="CHEBI:37565"/>
        <dbReference type="ChEBI" id="CHEBI:58189"/>
        <dbReference type="ChEBI" id="CHEBI:58502"/>
        <dbReference type="EC" id="2.7.1.156"/>
    </reaction>
</comment>
<evidence type="ECO:0000256" key="16">
    <source>
        <dbReference type="ARBA" id="ARBA00029570"/>
    </source>
</evidence>
<evidence type="ECO:0000256" key="2">
    <source>
        <dbReference type="ARBA" id="ARBA00000711"/>
    </source>
</evidence>
<evidence type="ECO:0000256" key="9">
    <source>
        <dbReference type="ARBA" id="ARBA00012523"/>
    </source>
</evidence>
<comment type="pathway">
    <text evidence="5">Cofactor biosynthesis; adenosylcobalamin biosynthesis; adenosylcobalamin from cob(II)yrinate a,c-diamide: step 6/7.</text>
</comment>
<organism evidence="20 21">
    <name type="scientific">Leptospira noguchii</name>
    <dbReference type="NCBI Taxonomy" id="28182"/>
    <lineage>
        <taxon>Bacteria</taxon>
        <taxon>Pseudomonadati</taxon>
        <taxon>Spirochaetota</taxon>
        <taxon>Spirochaetia</taxon>
        <taxon>Leptospirales</taxon>
        <taxon>Leptospiraceae</taxon>
        <taxon>Leptospira</taxon>
    </lineage>
</organism>
<comment type="function">
    <text evidence="4">Catalyzes ATP-dependent phosphorylation of adenosylcobinamide and addition of GMP to adenosylcobinamide phosphate.</text>
</comment>
<dbReference type="Pfam" id="PF02283">
    <property type="entry name" value="CobU"/>
    <property type="match status" value="1"/>
</dbReference>
<accession>A0AAE9GK47</accession>
<dbReference type="GO" id="GO:0008820">
    <property type="term" value="F:cobinamide phosphate guanylyltransferase activity"/>
    <property type="evidence" value="ECO:0007669"/>
    <property type="project" value="UniProtKB-EC"/>
</dbReference>
<dbReference type="GO" id="GO:0005524">
    <property type="term" value="F:ATP binding"/>
    <property type="evidence" value="ECO:0007669"/>
    <property type="project" value="UniProtKB-KW"/>
</dbReference>
<evidence type="ECO:0000256" key="11">
    <source>
        <dbReference type="ARBA" id="ARBA00022679"/>
    </source>
</evidence>
<gene>
    <name evidence="20" type="primary">cobU</name>
    <name evidence="20" type="ORF">MAL03_18680</name>
</gene>
<feature type="binding site" evidence="19">
    <location>
        <begin position="9"/>
        <end position="16"/>
    </location>
    <ligand>
        <name>GTP</name>
        <dbReference type="ChEBI" id="CHEBI:37565"/>
    </ligand>
</feature>
<reference evidence="20" key="1">
    <citation type="submission" date="2022-02" db="EMBL/GenBank/DDBJ databases">
        <title>The genetically variable rfb locus in Leptospira is a mobile cassette and a molecular signature of serovar identity.</title>
        <authorList>
            <person name="Nieves C."/>
            <person name="Vincent A.T."/>
            <person name="Zarantonelli L."/>
            <person name="Picardeau M."/>
            <person name="Veyrier F.J."/>
            <person name="Buschiazzo A."/>
        </authorList>
    </citation>
    <scope>NUCLEOTIDE SEQUENCE</scope>
    <source>
        <strain evidence="20">IP1512017</strain>
    </source>
</reference>
<dbReference type="PIRSF" id="PIRSF006135">
    <property type="entry name" value="CobU"/>
    <property type="match status" value="1"/>
</dbReference>
<feature type="binding site" evidence="19">
    <location>
        <position position="63"/>
    </location>
    <ligand>
        <name>GTP</name>
        <dbReference type="ChEBI" id="CHEBI:37565"/>
    </ligand>
</feature>
<comment type="similarity">
    <text evidence="7">Belongs to the CobU/CobP family.</text>
</comment>
<evidence type="ECO:0000256" key="10">
    <source>
        <dbReference type="ARBA" id="ARBA00022573"/>
    </source>
</evidence>
<keyword evidence="15 19" id="KW-0342">GTP-binding</keyword>
<evidence type="ECO:0000256" key="15">
    <source>
        <dbReference type="ARBA" id="ARBA00023134"/>
    </source>
</evidence>
<evidence type="ECO:0000256" key="19">
    <source>
        <dbReference type="PIRSR" id="PIRSR006135-2"/>
    </source>
</evidence>
<keyword evidence="12 19" id="KW-0547">Nucleotide-binding</keyword>
<dbReference type="RefSeq" id="WP_243816145.1">
    <property type="nucleotide sequence ID" value="NZ_CP091929.1"/>
</dbReference>
<comment type="catalytic activity">
    <reaction evidence="2">
        <text>adenosylcob(III)inamide phosphate + GTP + H(+) = adenosylcob(III)inamide-GDP + diphosphate</text>
        <dbReference type="Rhea" id="RHEA:22712"/>
        <dbReference type="ChEBI" id="CHEBI:15378"/>
        <dbReference type="ChEBI" id="CHEBI:33019"/>
        <dbReference type="ChEBI" id="CHEBI:37565"/>
        <dbReference type="ChEBI" id="CHEBI:58502"/>
        <dbReference type="ChEBI" id="CHEBI:60487"/>
        <dbReference type="EC" id="2.7.7.62"/>
    </reaction>
</comment>
<keyword evidence="11 20" id="KW-0808">Transferase</keyword>
<dbReference type="CDD" id="cd00544">
    <property type="entry name" value="CobU"/>
    <property type="match status" value="1"/>
</dbReference>
<evidence type="ECO:0000256" key="3">
    <source>
        <dbReference type="ARBA" id="ARBA00001522"/>
    </source>
</evidence>
<sequence length="182" mass="21055">MSTITLITGGCRSGKSRFALELAKNIKGQKYFIATCPVFDEEMNQRILRHKKERDNSIWKTIEEEFNLLNLFKSKYFFEKSVIVVDCLSLWINNLLHKSKIEKKKIEETTIKENCIELVEHIRNARVKQVIFVSNEVGLGLVPENKTGRIYRDLLGICNQTIAYNADYVYFMSSGIPIKIKG</sequence>
<evidence type="ECO:0000256" key="14">
    <source>
        <dbReference type="ARBA" id="ARBA00022840"/>
    </source>
</evidence>